<evidence type="ECO:0000259" key="6">
    <source>
        <dbReference type="PROSITE" id="PS50977"/>
    </source>
</evidence>
<evidence type="ECO:0000256" key="2">
    <source>
        <dbReference type="ARBA" id="ARBA00023125"/>
    </source>
</evidence>
<evidence type="ECO:0000256" key="5">
    <source>
        <dbReference type="SAM" id="MobiDB-lite"/>
    </source>
</evidence>
<dbReference type="Gene3D" id="1.10.357.10">
    <property type="entry name" value="Tetracycline Repressor, domain 2"/>
    <property type="match status" value="1"/>
</dbReference>
<evidence type="ECO:0000313" key="7">
    <source>
        <dbReference type="EMBL" id="GIL37970.1"/>
    </source>
</evidence>
<feature type="DNA-binding region" description="H-T-H motif" evidence="4">
    <location>
        <begin position="64"/>
        <end position="83"/>
    </location>
</feature>
<evidence type="ECO:0000256" key="3">
    <source>
        <dbReference type="ARBA" id="ARBA00023163"/>
    </source>
</evidence>
<feature type="domain" description="HTH tetR-type" evidence="6">
    <location>
        <begin position="41"/>
        <end position="101"/>
    </location>
</feature>
<dbReference type="SUPFAM" id="SSF48498">
    <property type="entry name" value="Tetracyclin repressor-like, C-terminal domain"/>
    <property type="match status" value="1"/>
</dbReference>
<feature type="compositionally biased region" description="Basic residues" evidence="5">
    <location>
        <begin position="1"/>
        <end position="12"/>
    </location>
</feature>
<keyword evidence="1" id="KW-0805">Transcription regulation</keyword>
<dbReference type="InterPro" id="IPR041586">
    <property type="entry name" value="PsrA_TetR_C"/>
</dbReference>
<dbReference type="Pfam" id="PF17939">
    <property type="entry name" value="TetR_C_30"/>
    <property type="match status" value="1"/>
</dbReference>
<dbReference type="AlphaFoldDB" id="A0A8S8X9S4"/>
<protein>
    <submittedName>
        <fullName evidence="7">TetR family transcriptional regulator</fullName>
    </submittedName>
</protein>
<dbReference type="InterPro" id="IPR050109">
    <property type="entry name" value="HTH-type_TetR-like_transc_reg"/>
</dbReference>
<dbReference type="InterPro" id="IPR009057">
    <property type="entry name" value="Homeodomain-like_sf"/>
</dbReference>
<comment type="caution">
    <text evidence="7">The sequence shown here is derived from an EMBL/GenBank/DDBJ whole genome shotgun (WGS) entry which is preliminary data.</text>
</comment>
<dbReference type="InterPro" id="IPR001647">
    <property type="entry name" value="HTH_TetR"/>
</dbReference>
<dbReference type="EMBL" id="BOPV01000001">
    <property type="protein sequence ID" value="GIL37970.1"/>
    <property type="molecule type" value="Genomic_DNA"/>
</dbReference>
<proteinExistence type="predicted"/>
<keyword evidence="2 4" id="KW-0238">DNA-binding</keyword>
<evidence type="ECO:0000313" key="8">
    <source>
        <dbReference type="Proteomes" id="UP000681075"/>
    </source>
</evidence>
<dbReference type="InterPro" id="IPR036271">
    <property type="entry name" value="Tet_transcr_reg_TetR-rel_C_sf"/>
</dbReference>
<dbReference type="GO" id="GO:0000976">
    <property type="term" value="F:transcription cis-regulatory region binding"/>
    <property type="evidence" value="ECO:0007669"/>
    <property type="project" value="TreeGrafter"/>
</dbReference>
<name>A0A8S8X9S4_9PROT</name>
<dbReference type="PANTHER" id="PTHR30055">
    <property type="entry name" value="HTH-TYPE TRANSCRIPTIONAL REGULATOR RUTR"/>
    <property type="match status" value="1"/>
</dbReference>
<gene>
    <name evidence="7" type="ORF">TMPK1_02070</name>
</gene>
<feature type="region of interest" description="Disordered" evidence="5">
    <location>
        <begin position="1"/>
        <end position="36"/>
    </location>
</feature>
<dbReference type="SUPFAM" id="SSF46689">
    <property type="entry name" value="Homeodomain-like"/>
    <property type="match status" value="1"/>
</dbReference>
<evidence type="ECO:0000256" key="1">
    <source>
        <dbReference type="ARBA" id="ARBA00023015"/>
    </source>
</evidence>
<feature type="compositionally biased region" description="Low complexity" evidence="5">
    <location>
        <begin position="13"/>
        <end position="36"/>
    </location>
</feature>
<dbReference type="Proteomes" id="UP000681075">
    <property type="component" value="Unassembled WGS sequence"/>
</dbReference>
<organism evidence="7 8">
    <name type="scientific">Roseiterribacter gracilis</name>
    <dbReference type="NCBI Taxonomy" id="2812848"/>
    <lineage>
        <taxon>Bacteria</taxon>
        <taxon>Pseudomonadati</taxon>
        <taxon>Pseudomonadota</taxon>
        <taxon>Alphaproteobacteria</taxon>
        <taxon>Rhodospirillales</taxon>
        <taxon>Roseiterribacteraceae</taxon>
        <taxon>Roseiterribacter</taxon>
    </lineage>
</organism>
<keyword evidence="3" id="KW-0804">Transcription</keyword>
<dbReference type="PROSITE" id="PS50977">
    <property type="entry name" value="HTH_TETR_2"/>
    <property type="match status" value="1"/>
</dbReference>
<evidence type="ECO:0000256" key="4">
    <source>
        <dbReference type="PROSITE-ProRule" id="PRU00335"/>
    </source>
</evidence>
<dbReference type="PRINTS" id="PR00455">
    <property type="entry name" value="HTHTETR"/>
</dbReference>
<dbReference type="PANTHER" id="PTHR30055:SF234">
    <property type="entry name" value="HTH-TYPE TRANSCRIPTIONAL REGULATOR BETI"/>
    <property type="match status" value="1"/>
</dbReference>
<sequence length="255" mass="28332">MPYRVTTRKKTVRAPAKVAARAKSPSPKASALASKRAAQSERTRTRILDVAEELLGQHGFYGTTIREVARQAEVDTALLHYYFDSKQGLFDAVFERRATIINSERLDALDAYEKRVGKNVEVEGAIEAFLNPILDWIAKGGQGWRNYFAIVAQVNATPVWGTAVMVRYFDPVIQRLIALVQKALPDAEPVDLYWAYHNLSGALTLTLGTTGRIDRLSNGLCRSDDVEALRARMIAYAAAGFHAVCEPQPKKPKKK</sequence>
<dbReference type="Pfam" id="PF00440">
    <property type="entry name" value="TetR_N"/>
    <property type="match status" value="1"/>
</dbReference>
<reference evidence="7" key="1">
    <citation type="submission" date="2021-02" db="EMBL/GenBank/DDBJ databases">
        <title>Genome sequence of Rhodospirillales sp. strain TMPK1 isolated from soil.</title>
        <authorList>
            <person name="Nakai R."/>
            <person name="Kusada H."/>
            <person name="Tamaki H."/>
        </authorList>
    </citation>
    <scope>NUCLEOTIDE SEQUENCE</scope>
    <source>
        <strain evidence="7">TMPK1</strain>
    </source>
</reference>
<keyword evidence="8" id="KW-1185">Reference proteome</keyword>
<accession>A0A8S8X9S4</accession>
<dbReference type="GO" id="GO:0003700">
    <property type="term" value="F:DNA-binding transcription factor activity"/>
    <property type="evidence" value="ECO:0007669"/>
    <property type="project" value="TreeGrafter"/>
</dbReference>